<organism evidence="1 2">
    <name type="scientific">Methylotuvimicrobium buryatense</name>
    <name type="common">Methylomicrobium buryatense</name>
    <dbReference type="NCBI Taxonomy" id="95641"/>
    <lineage>
        <taxon>Bacteria</taxon>
        <taxon>Pseudomonadati</taxon>
        <taxon>Pseudomonadota</taxon>
        <taxon>Gammaproteobacteria</taxon>
        <taxon>Methylococcales</taxon>
        <taxon>Methylococcaceae</taxon>
        <taxon>Methylotuvimicrobium</taxon>
    </lineage>
</organism>
<protein>
    <submittedName>
        <fullName evidence="1">MerR family transcriptional regulator</fullName>
    </submittedName>
</protein>
<gene>
    <name evidence="1" type="ORF">EQU24_06995</name>
</gene>
<dbReference type="RefSeq" id="WP_017840172.1">
    <property type="nucleotide sequence ID" value="NZ_CP035467.1"/>
</dbReference>
<proteinExistence type="predicted"/>
<evidence type="ECO:0000313" key="2">
    <source>
        <dbReference type="Proteomes" id="UP000305881"/>
    </source>
</evidence>
<dbReference type="EMBL" id="CP035467">
    <property type="protein sequence ID" value="QCW82027.1"/>
    <property type="molecule type" value="Genomic_DNA"/>
</dbReference>
<dbReference type="OrthoDB" id="9799091at2"/>
<sequence length="100" mass="11329">MSNEIIISSVTVLDDNTRFTLLELCMLGQTSAEWIIELVEEGVLEPEGSQIGDWRFGADALKRLQAVQRLQRDLRINLPGAALVLELLEEIEMLRQRYGS</sequence>
<accession>A0A4P9ULN1</accession>
<dbReference type="KEGG" id="mbur:EQU24_06995"/>
<evidence type="ECO:0000313" key="1">
    <source>
        <dbReference type="EMBL" id="QCW82027.1"/>
    </source>
</evidence>
<dbReference type="Gene3D" id="1.10.1660.10">
    <property type="match status" value="1"/>
</dbReference>
<keyword evidence="2" id="KW-1185">Reference proteome</keyword>
<dbReference type="Proteomes" id="UP000305881">
    <property type="component" value="Chromosome"/>
</dbReference>
<dbReference type="AlphaFoldDB" id="A0A4P9ULN1"/>
<dbReference type="STRING" id="675511.GCA_000341735_01616"/>
<reference evidence="2" key="1">
    <citation type="journal article" date="2019" name="J. Bacteriol.">
        <title>A Mutagenic Screen Identifies a TonB-Dependent Receptor Required for the Lanthanide Metal Switch in the Type I Methanotroph 'Methylotuvimicrobium buryatense' 5GB1C.</title>
        <authorList>
            <person name="Groom J.D."/>
            <person name="Ford S.M."/>
            <person name="Pesesky M.W."/>
            <person name="Lidstrom M.E."/>
        </authorList>
    </citation>
    <scope>NUCLEOTIDE SEQUENCE [LARGE SCALE GENOMIC DNA]</scope>
    <source>
        <strain evidence="2">5GB1C</strain>
    </source>
</reference>
<dbReference type="Pfam" id="PF13591">
    <property type="entry name" value="MerR_2"/>
    <property type="match status" value="1"/>
</dbReference>
<name>A0A4P9ULN1_METBY</name>